<evidence type="ECO:0000313" key="2">
    <source>
        <dbReference type="EMBL" id="ETW83342.1"/>
    </source>
</evidence>
<organism evidence="2 3">
    <name type="scientific">Heterobasidion irregulare (strain TC 32-1)</name>
    <dbReference type="NCBI Taxonomy" id="747525"/>
    <lineage>
        <taxon>Eukaryota</taxon>
        <taxon>Fungi</taxon>
        <taxon>Dikarya</taxon>
        <taxon>Basidiomycota</taxon>
        <taxon>Agaricomycotina</taxon>
        <taxon>Agaricomycetes</taxon>
        <taxon>Russulales</taxon>
        <taxon>Bondarzewiaceae</taxon>
        <taxon>Heterobasidion</taxon>
        <taxon>Heterobasidion annosum species complex</taxon>
    </lineage>
</organism>
<feature type="non-terminal residue" evidence="2">
    <location>
        <position position="614"/>
    </location>
</feature>
<feature type="region of interest" description="Disordered" evidence="1">
    <location>
        <begin position="233"/>
        <end position="261"/>
    </location>
</feature>
<feature type="region of interest" description="Disordered" evidence="1">
    <location>
        <begin position="1"/>
        <end position="58"/>
    </location>
</feature>
<dbReference type="KEGG" id="hir:HETIRDRAFT_474499"/>
<feature type="region of interest" description="Disordered" evidence="1">
    <location>
        <begin position="85"/>
        <end position="110"/>
    </location>
</feature>
<evidence type="ECO:0000313" key="3">
    <source>
        <dbReference type="Proteomes" id="UP000030671"/>
    </source>
</evidence>
<dbReference type="HOGENOM" id="CLU_009892_0_0_1"/>
<feature type="region of interest" description="Disordered" evidence="1">
    <location>
        <begin position="184"/>
        <end position="211"/>
    </location>
</feature>
<feature type="compositionally biased region" description="Low complexity" evidence="1">
    <location>
        <begin position="185"/>
        <end position="196"/>
    </location>
</feature>
<reference evidence="2 3" key="1">
    <citation type="journal article" date="2012" name="New Phytol.">
        <title>Insight into trade-off between wood decay and parasitism from the genome of a fungal forest pathogen.</title>
        <authorList>
            <person name="Olson A."/>
            <person name="Aerts A."/>
            <person name="Asiegbu F."/>
            <person name="Belbahri L."/>
            <person name="Bouzid O."/>
            <person name="Broberg A."/>
            <person name="Canback B."/>
            <person name="Coutinho P.M."/>
            <person name="Cullen D."/>
            <person name="Dalman K."/>
            <person name="Deflorio G."/>
            <person name="van Diepen L.T."/>
            <person name="Dunand C."/>
            <person name="Duplessis S."/>
            <person name="Durling M."/>
            <person name="Gonthier P."/>
            <person name="Grimwood J."/>
            <person name="Fossdal C.G."/>
            <person name="Hansson D."/>
            <person name="Henrissat B."/>
            <person name="Hietala A."/>
            <person name="Himmelstrand K."/>
            <person name="Hoffmeister D."/>
            <person name="Hogberg N."/>
            <person name="James T.Y."/>
            <person name="Karlsson M."/>
            <person name="Kohler A."/>
            <person name="Kues U."/>
            <person name="Lee Y.H."/>
            <person name="Lin Y.C."/>
            <person name="Lind M."/>
            <person name="Lindquist E."/>
            <person name="Lombard V."/>
            <person name="Lucas S."/>
            <person name="Lunden K."/>
            <person name="Morin E."/>
            <person name="Murat C."/>
            <person name="Park J."/>
            <person name="Raffaello T."/>
            <person name="Rouze P."/>
            <person name="Salamov A."/>
            <person name="Schmutz J."/>
            <person name="Solheim H."/>
            <person name="Stahlberg J."/>
            <person name="Velez H."/>
            <person name="de Vries R.P."/>
            <person name="Wiebenga A."/>
            <person name="Woodward S."/>
            <person name="Yakovlev I."/>
            <person name="Garbelotto M."/>
            <person name="Martin F."/>
            <person name="Grigoriev I.V."/>
            <person name="Stenlid J."/>
        </authorList>
    </citation>
    <scope>NUCLEOTIDE SEQUENCE [LARGE SCALE GENOMIC DNA]</scope>
    <source>
        <strain evidence="2 3">TC 32-1</strain>
    </source>
</reference>
<sequence length="614" mass="63042">MTDRTGGPAAPHYAHRERPEGYDEDAEAPSDGEDVAALLARAGGPGHPHDEDEEARMARQDFVLARKLRLRAEGIEKVVASMLEQPPQDHPFPDDEPLLPPAPTSPRQPLVPHVPTSPVISTASAAALAAAVAATSYASATALPPTAPAHAHTLPNGVRLRLALATVLNDLFARQAPIPRHLHVAAASRSSTSSTASGGGGGGGGSPAMQAQIPRAALPPSLLPLSTIQYTSYAPPSPSPRTRDMFLAGADPSTANSPPSLRCPRHLHTGCDICVEAKDKAPARPRGGTVAAAASAAGKAAVGGGVPQGGGLTGFKDGSGVGSGLARPGPRGSVLRRQEGKTTGTGNTRLSELIARFVRLSALVSLELGREAGVGVSSGYDDASDEAQGHGQGREAGSAAKGAYARALRPAREWYMLLAGLLTRAVLEGYLSAGWRQLAPVQVLMGVGLGLGDAGAGAGMDMGGAGAGGADEFAGFDPDELPDLEEAVRVLFPALRAHAEAVAAGGGAGTCPRREGGEAEYEREMMARLARFFDVPAGTPDLSTHMEDLAWQYPAEPVERAALRFCEAIAKWRGRPELETYKERPPGYTPAPPGPHGHGQAEAEAAASGAGARG</sequence>
<name>W4KBV5_HETIT</name>
<dbReference type="OrthoDB" id="2534923at2759"/>
<dbReference type="GeneID" id="20677567"/>
<evidence type="ECO:0000256" key="1">
    <source>
        <dbReference type="SAM" id="MobiDB-lite"/>
    </source>
</evidence>
<proteinExistence type="predicted"/>
<feature type="compositionally biased region" description="Acidic residues" evidence="1">
    <location>
        <begin position="22"/>
        <end position="34"/>
    </location>
</feature>
<accession>W4KBV5</accession>
<dbReference type="RefSeq" id="XP_009545605.1">
    <property type="nucleotide sequence ID" value="XM_009547310.1"/>
</dbReference>
<dbReference type="AlphaFoldDB" id="W4KBV5"/>
<protein>
    <submittedName>
        <fullName evidence="2">Uncharacterized protein</fullName>
    </submittedName>
</protein>
<feature type="region of interest" description="Disordered" evidence="1">
    <location>
        <begin position="577"/>
        <end position="614"/>
    </location>
</feature>
<feature type="compositionally biased region" description="Gly residues" evidence="1">
    <location>
        <begin position="197"/>
        <end position="206"/>
    </location>
</feature>
<dbReference type="eggNOG" id="ENOG502SBZ2">
    <property type="taxonomic scope" value="Eukaryota"/>
</dbReference>
<dbReference type="Proteomes" id="UP000030671">
    <property type="component" value="Unassembled WGS sequence"/>
</dbReference>
<feature type="compositionally biased region" description="Low complexity" evidence="1">
    <location>
        <begin position="598"/>
        <end position="614"/>
    </location>
</feature>
<feature type="compositionally biased region" description="Basic and acidic residues" evidence="1">
    <location>
        <begin position="47"/>
        <end position="58"/>
    </location>
</feature>
<gene>
    <name evidence="2" type="ORF">HETIRDRAFT_474499</name>
</gene>
<dbReference type="EMBL" id="KI925457">
    <property type="protein sequence ID" value="ETW83342.1"/>
    <property type="molecule type" value="Genomic_DNA"/>
</dbReference>
<keyword evidence="3" id="KW-1185">Reference proteome</keyword>
<feature type="region of interest" description="Disordered" evidence="1">
    <location>
        <begin position="322"/>
        <end position="346"/>
    </location>
</feature>
<dbReference type="InParanoid" id="W4KBV5"/>